<evidence type="ECO:0000256" key="8">
    <source>
        <dbReference type="ARBA" id="ARBA00023136"/>
    </source>
</evidence>
<evidence type="ECO:0000256" key="2">
    <source>
        <dbReference type="ARBA" id="ARBA00012513"/>
    </source>
</evidence>
<accession>G0QLX3</accession>
<dbReference type="Gene3D" id="3.30.200.20">
    <property type="entry name" value="Phosphorylase Kinase, domain 1"/>
    <property type="match status" value="1"/>
</dbReference>
<dbReference type="Gene3D" id="1.10.510.10">
    <property type="entry name" value="Transferase(Phosphotransferase) domain 1"/>
    <property type="match status" value="1"/>
</dbReference>
<keyword evidence="6 12" id="KW-0418">Kinase</keyword>
<dbReference type="GO" id="GO:0005524">
    <property type="term" value="F:ATP binding"/>
    <property type="evidence" value="ECO:0007669"/>
    <property type="project" value="UniProtKB-KW"/>
</dbReference>
<dbReference type="PANTHER" id="PTHR44329">
    <property type="entry name" value="SERINE/THREONINE-PROTEIN KINASE TNNI3K-RELATED"/>
    <property type="match status" value="1"/>
</dbReference>
<comment type="catalytic activity">
    <reaction evidence="10">
        <text>L-seryl-[protein] + ATP = O-phospho-L-seryl-[protein] + ADP + H(+)</text>
        <dbReference type="Rhea" id="RHEA:17989"/>
        <dbReference type="Rhea" id="RHEA-COMP:9863"/>
        <dbReference type="Rhea" id="RHEA-COMP:11604"/>
        <dbReference type="ChEBI" id="CHEBI:15378"/>
        <dbReference type="ChEBI" id="CHEBI:29999"/>
        <dbReference type="ChEBI" id="CHEBI:30616"/>
        <dbReference type="ChEBI" id="CHEBI:83421"/>
        <dbReference type="ChEBI" id="CHEBI:456216"/>
        <dbReference type="EC" id="2.7.11.1"/>
    </reaction>
</comment>
<keyword evidence="3" id="KW-0723">Serine/threonine-protein kinase</keyword>
<evidence type="ECO:0000313" key="12">
    <source>
        <dbReference type="EMBL" id="EGR33779.1"/>
    </source>
</evidence>
<keyword evidence="7" id="KW-0067">ATP-binding</keyword>
<dbReference type="InterPro" id="IPR051681">
    <property type="entry name" value="Ser/Thr_Kinases-Pseudokinases"/>
</dbReference>
<feature type="domain" description="Protein kinase" evidence="11">
    <location>
        <begin position="1"/>
        <end position="287"/>
    </location>
</feature>
<evidence type="ECO:0000256" key="10">
    <source>
        <dbReference type="ARBA" id="ARBA00048679"/>
    </source>
</evidence>
<dbReference type="SMART" id="SM00220">
    <property type="entry name" value="S_TKc"/>
    <property type="match status" value="1"/>
</dbReference>
<evidence type="ECO:0000259" key="11">
    <source>
        <dbReference type="PROSITE" id="PS50011"/>
    </source>
</evidence>
<sequence>MIQKQKLQKCSNKVEQIKISQQIFKNQNSGTKQEKEVMVKYSEEIGQDKMWLLKIHIRRVQDFICEVRVINNLRHPNIVLYMGICLHQSQYFMITEYLNQGSLFDYLHKKQINLTQKQIFNIVEDIALGMTYLHGRKVLHCDLKSSNVLIDENWNIKLCDFGLSRIKSKLNKKKNEKKEEGLIGTPQWMAPEVMRREQYQEHSDIYSFGMILWEIATKQIPHKGLSHQQIYGTVGYDENYEVEIPKRGNPRYLKLMKKCLNRKPQDRPPFIEIVKEIQEMKQELKYIEKKQVVKEIIRFFS</sequence>
<proteinExistence type="predicted"/>
<dbReference type="CDD" id="cd13999">
    <property type="entry name" value="STKc_MAP3K-like"/>
    <property type="match status" value="1"/>
</dbReference>
<name>G0QLX3_ICHMU</name>
<evidence type="ECO:0000256" key="7">
    <source>
        <dbReference type="ARBA" id="ARBA00022840"/>
    </source>
</evidence>
<dbReference type="AlphaFoldDB" id="G0QLX3"/>
<dbReference type="PROSITE" id="PS50011">
    <property type="entry name" value="PROTEIN_KINASE_DOM"/>
    <property type="match status" value="1"/>
</dbReference>
<evidence type="ECO:0000256" key="9">
    <source>
        <dbReference type="ARBA" id="ARBA00047899"/>
    </source>
</evidence>
<dbReference type="eggNOG" id="KOG0192">
    <property type="taxonomic scope" value="Eukaryota"/>
</dbReference>
<dbReference type="PRINTS" id="PR00109">
    <property type="entry name" value="TYRKINASE"/>
</dbReference>
<protein>
    <recommendedName>
        <fullName evidence="2">non-specific serine/threonine protein kinase</fullName>
        <ecNumber evidence="2">2.7.11.1</ecNumber>
    </recommendedName>
</protein>
<evidence type="ECO:0000256" key="3">
    <source>
        <dbReference type="ARBA" id="ARBA00022527"/>
    </source>
</evidence>
<dbReference type="STRING" id="857967.G0QLX3"/>
<dbReference type="GO" id="GO:0016020">
    <property type="term" value="C:membrane"/>
    <property type="evidence" value="ECO:0007669"/>
    <property type="project" value="UniProtKB-SubCell"/>
</dbReference>
<comment type="subcellular location">
    <subcellularLocation>
        <location evidence="1">Membrane</location>
    </subcellularLocation>
</comment>
<reference evidence="12 13" key="1">
    <citation type="submission" date="2011-07" db="EMBL/GenBank/DDBJ databases">
        <authorList>
            <person name="Coyne R."/>
            <person name="Brami D."/>
            <person name="Johnson J."/>
            <person name="Hostetler J."/>
            <person name="Hannick L."/>
            <person name="Clark T."/>
            <person name="Cassidy-Hanley D."/>
            <person name="Inman J."/>
        </authorList>
    </citation>
    <scope>NUCLEOTIDE SEQUENCE [LARGE SCALE GENOMIC DNA]</scope>
    <source>
        <strain evidence="12 13">G5</strain>
    </source>
</reference>
<dbReference type="Pfam" id="PF07714">
    <property type="entry name" value="PK_Tyr_Ser-Thr"/>
    <property type="match status" value="1"/>
</dbReference>
<evidence type="ECO:0000256" key="4">
    <source>
        <dbReference type="ARBA" id="ARBA00022679"/>
    </source>
</evidence>
<dbReference type="EC" id="2.7.11.1" evidence="2"/>
<keyword evidence="4 12" id="KW-0808">Transferase</keyword>
<dbReference type="InterPro" id="IPR000719">
    <property type="entry name" value="Prot_kinase_dom"/>
</dbReference>
<evidence type="ECO:0000256" key="1">
    <source>
        <dbReference type="ARBA" id="ARBA00004370"/>
    </source>
</evidence>
<evidence type="ECO:0000256" key="5">
    <source>
        <dbReference type="ARBA" id="ARBA00022741"/>
    </source>
</evidence>
<dbReference type="Proteomes" id="UP000008983">
    <property type="component" value="Unassembled WGS sequence"/>
</dbReference>
<gene>
    <name evidence="12" type="ORF">IMG5_038250</name>
</gene>
<dbReference type="RefSeq" id="XP_004039003.1">
    <property type="nucleotide sequence ID" value="XM_004038955.1"/>
</dbReference>
<dbReference type="InterPro" id="IPR008271">
    <property type="entry name" value="Ser/Thr_kinase_AS"/>
</dbReference>
<dbReference type="GO" id="GO:0106310">
    <property type="term" value="F:protein serine kinase activity"/>
    <property type="evidence" value="ECO:0007669"/>
    <property type="project" value="RHEA"/>
</dbReference>
<evidence type="ECO:0000313" key="13">
    <source>
        <dbReference type="Proteomes" id="UP000008983"/>
    </source>
</evidence>
<dbReference type="GeneID" id="14909969"/>
<keyword evidence="5" id="KW-0547">Nucleotide-binding</keyword>
<dbReference type="GO" id="GO:0004674">
    <property type="term" value="F:protein serine/threonine kinase activity"/>
    <property type="evidence" value="ECO:0007669"/>
    <property type="project" value="UniProtKB-KW"/>
</dbReference>
<dbReference type="OrthoDB" id="312720at2759"/>
<dbReference type="OMA" id="PSHLCIV"/>
<keyword evidence="13" id="KW-1185">Reference proteome</keyword>
<dbReference type="EMBL" id="GL983324">
    <property type="protein sequence ID" value="EGR33779.1"/>
    <property type="molecule type" value="Genomic_DNA"/>
</dbReference>
<dbReference type="PANTHER" id="PTHR44329:SF298">
    <property type="entry name" value="MIXED LINEAGE KINASE DOMAIN-LIKE PROTEIN"/>
    <property type="match status" value="1"/>
</dbReference>
<dbReference type="InterPro" id="IPR001245">
    <property type="entry name" value="Ser-Thr/Tyr_kinase_cat_dom"/>
</dbReference>
<dbReference type="SUPFAM" id="SSF56112">
    <property type="entry name" value="Protein kinase-like (PK-like)"/>
    <property type="match status" value="1"/>
</dbReference>
<evidence type="ECO:0000256" key="6">
    <source>
        <dbReference type="ARBA" id="ARBA00022777"/>
    </source>
</evidence>
<dbReference type="FunFam" id="1.10.510.10:FF:000476">
    <property type="entry name" value="PAS domain-containing protein tyrosine kinase family protein"/>
    <property type="match status" value="1"/>
</dbReference>
<dbReference type="InterPro" id="IPR011009">
    <property type="entry name" value="Kinase-like_dom_sf"/>
</dbReference>
<dbReference type="InParanoid" id="G0QLX3"/>
<dbReference type="PROSITE" id="PS00108">
    <property type="entry name" value="PROTEIN_KINASE_ST"/>
    <property type="match status" value="1"/>
</dbReference>
<comment type="catalytic activity">
    <reaction evidence="9">
        <text>L-threonyl-[protein] + ATP = O-phospho-L-threonyl-[protein] + ADP + H(+)</text>
        <dbReference type="Rhea" id="RHEA:46608"/>
        <dbReference type="Rhea" id="RHEA-COMP:11060"/>
        <dbReference type="Rhea" id="RHEA-COMP:11605"/>
        <dbReference type="ChEBI" id="CHEBI:15378"/>
        <dbReference type="ChEBI" id="CHEBI:30013"/>
        <dbReference type="ChEBI" id="CHEBI:30616"/>
        <dbReference type="ChEBI" id="CHEBI:61977"/>
        <dbReference type="ChEBI" id="CHEBI:456216"/>
        <dbReference type="EC" id="2.7.11.1"/>
    </reaction>
</comment>
<keyword evidence="8" id="KW-0472">Membrane</keyword>
<organism evidence="12 13">
    <name type="scientific">Ichthyophthirius multifiliis</name>
    <name type="common">White spot disease agent</name>
    <name type="synonym">Ich</name>
    <dbReference type="NCBI Taxonomy" id="5932"/>
    <lineage>
        <taxon>Eukaryota</taxon>
        <taxon>Sar</taxon>
        <taxon>Alveolata</taxon>
        <taxon>Ciliophora</taxon>
        <taxon>Intramacronucleata</taxon>
        <taxon>Oligohymenophorea</taxon>
        <taxon>Hymenostomatida</taxon>
        <taxon>Ophryoglenina</taxon>
        <taxon>Ichthyophthirius</taxon>
    </lineage>
</organism>